<evidence type="ECO:0000259" key="3">
    <source>
        <dbReference type="Pfam" id="PF04063"/>
    </source>
</evidence>
<dbReference type="InterPro" id="IPR007206">
    <property type="entry name" value="Protein_HGH1_C"/>
</dbReference>
<dbReference type="InterPro" id="IPR039717">
    <property type="entry name" value="Hgh1"/>
</dbReference>
<evidence type="ECO:0000313" key="5">
    <source>
        <dbReference type="EMBL" id="KAF2673377.1"/>
    </source>
</evidence>
<evidence type="ECO:0000256" key="1">
    <source>
        <dbReference type="ARBA" id="ARBA00006712"/>
    </source>
</evidence>
<dbReference type="InterPro" id="IPR011989">
    <property type="entry name" value="ARM-like"/>
</dbReference>
<dbReference type="AlphaFoldDB" id="A0A6A6UPQ7"/>
<gene>
    <name evidence="5" type="ORF">BT63DRAFT_154461</name>
</gene>
<dbReference type="Proteomes" id="UP000799302">
    <property type="component" value="Unassembled WGS sequence"/>
</dbReference>
<comment type="similarity">
    <text evidence="1">Belongs to the HGH1 family.</text>
</comment>
<accession>A0A6A6UPQ7</accession>
<dbReference type="Pfam" id="PF04064">
    <property type="entry name" value="DUF384"/>
    <property type="match status" value="1"/>
</dbReference>
<reference evidence="5" key="1">
    <citation type="journal article" date="2020" name="Stud. Mycol.">
        <title>101 Dothideomycetes genomes: a test case for predicting lifestyles and emergence of pathogens.</title>
        <authorList>
            <person name="Haridas S."/>
            <person name="Albert R."/>
            <person name="Binder M."/>
            <person name="Bloem J."/>
            <person name="Labutti K."/>
            <person name="Salamov A."/>
            <person name="Andreopoulos B."/>
            <person name="Baker S."/>
            <person name="Barry K."/>
            <person name="Bills G."/>
            <person name="Bluhm B."/>
            <person name="Cannon C."/>
            <person name="Castanera R."/>
            <person name="Culley D."/>
            <person name="Daum C."/>
            <person name="Ezra D."/>
            <person name="Gonzalez J."/>
            <person name="Henrissat B."/>
            <person name="Kuo A."/>
            <person name="Liang C."/>
            <person name="Lipzen A."/>
            <person name="Lutzoni F."/>
            <person name="Magnuson J."/>
            <person name="Mondo S."/>
            <person name="Nolan M."/>
            <person name="Ohm R."/>
            <person name="Pangilinan J."/>
            <person name="Park H.-J."/>
            <person name="Ramirez L."/>
            <person name="Alfaro M."/>
            <person name="Sun H."/>
            <person name="Tritt A."/>
            <person name="Yoshinaga Y."/>
            <person name="Zwiers L.-H."/>
            <person name="Turgeon B."/>
            <person name="Goodwin S."/>
            <person name="Spatafora J."/>
            <person name="Crous P."/>
            <person name="Grigoriev I."/>
        </authorList>
    </citation>
    <scope>NUCLEOTIDE SEQUENCE</scope>
    <source>
        <strain evidence="5">CBS 115976</strain>
    </source>
</reference>
<proteinExistence type="inferred from homology"/>
<dbReference type="Gene3D" id="1.25.10.10">
    <property type="entry name" value="Leucine-rich Repeat Variant"/>
    <property type="match status" value="1"/>
</dbReference>
<dbReference type="InterPro" id="IPR016024">
    <property type="entry name" value="ARM-type_fold"/>
</dbReference>
<evidence type="ECO:0000313" key="6">
    <source>
        <dbReference type="Proteomes" id="UP000799302"/>
    </source>
</evidence>
<evidence type="ECO:0000256" key="2">
    <source>
        <dbReference type="ARBA" id="ARBA00014076"/>
    </source>
</evidence>
<sequence length="367" mass="41072">MPTELEELVEFLHHGNTTIRQLAAENLVGYSHAQPSIFKADNLTPIKDLKLLIRDHPPIAKNALTILINLSSDPLILTTLATDETFLHDLLTRVTDATIPTALELTQLIANLSKHKDFQKVLTTNLPARPSLKTTSTLAIDHLLTVFLLGEGSRYNANCDYAYLAYAFADLAHHPAARTYLTTPRADDHNLMPLSKILVFTDHADDIRRRGVANTIKNVCFQVSAHPSLLAPVDQGGANLLPFILLPLMGAEEYADDEMEAMLDECQLLPPDKEREKDADILVTHLDTLLLLTTTRKGREEMRRVQVYPIVRECHMAVDDEGVRDACDRLVQVLARDEQEGEEKGELESGFVDVEEEDEDMQIQDVI</sequence>
<dbReference type="SUPFAM" id="SSF48371">
    <property type="entry name" value="ARM repeat"/>
    <property type="match status" value="1"/>
</dbReference>
<feature type="domain" description="Protein HGH1 C-terminal" evidence="4">
    <location>
        <begin position="288"/>
        <end position="340"/>
    </location>
</feature>
<evidence type="ECO:0000259" key="4">
    <source>
        <dbReference type="Pfam" id="PF04064"/>
    </source>
</evidence>
<dbReference type="InterPro" id="IPR007205">
    <property type="entry name" value="Protein_HGH1_N"/>
</dbReference>
<dbReference type="EMBL" id="MU004231">
    <property type="protein sequence ID" value="KAF2673377.1"/>
    <property type="molecule type" value="Genomic_DNA"/>
</dbReference>
<dbReference type="OrthoDB" id="338814at2759"/>
<protein>
    <recommendedName>
        <fullName evidence="2">Protein HGH1 homolog</fullName>
    </recommendedName>
</protein>
<keyword evidence="6" id="KW-1185">Reference proteome</keyword>
<name>A0A6A6UPQ7_9PEZI</name>
<feature type="domain" description="Protein HGH1 N-terminal" evidence="3">
    <location>
        <begin position="94"/>
        <end position="282"/>
    </location>
</feature>
<dbReference type="PANTHER" id="PTHR13387">
    <property type="entry name" value="PROTEIN HGH1 HOMOLOG"/>
    <property type="match status" value="1"/>
</dbReference>
<dbReference type="PANTHER" id="PTHR13387:SF9">
    <property type="entry name" value="PROTEIN HGH1 HOMOLOG"/>
    <property type="match status" value="1"/>
</dbReference>
<dbReference type="Pfam" id="PF04063">
    <property type="entry name" value="DUF383"/>
    <property type="match status" value="1"/>
</dbReference>
<organism evidence="5 6">
    <name type="scientific">Microthyrium microscopicum</name>
    <dbReference type="NCBI Taxonomy" id="703497"/>
    <lineage>
        <taxon>Eukaryota</taxon>
        <taxon>Fungi</taxon>
        <taxon>Dikarya</taxon>
        <taxon>Ascomycota</taxon>
        <taxon>Pezizomycotina</taxon>
        <taxon>Dothideomycetes</taxon>
        <taxon>Dothideomycetes incertae sedis</taxon>
        <taxon>Microthyriales</taxon>
        <taxon>Microthyriaceae</taxon>
        <taxon>Microthyrium</taxon>
    </lineage>
</organism>